<dbReference type="InterPro" id="IPR027417">
    <property type="entry name" value="P-loop_NTPase"/>
</dbReference>
<dbReference type="Proteomes" id="UP000268014">
    <property type="component" value="Unassembled WGS sequence"/>
</dbReference>
<dbReference type="Gene3D" id="3.40.50.300">
    <property type="entry name" value="P-loop containing nucleotide triphosphate hydrolases"/>
    <property type="match status" value="1"/>
</dbReference>
<dbReference type="OrthoDB" id="14717at2759"/>
<protein>
    <submittedName>
        <fullName evidence="3">NOG1 domain-containing protein</fullName>
    </submittedName>
</protein>
<reference evidence="1 2" key="2">
    <citation type="submission" date="2018-11" db="EMBL/GenBank/DDBJ databases">
        <authorList>
            <consortium name="Pathogen Informatics"/>
        </authorList>
    </citation>
    <scope>NUCLEOTIDE SEQUENCE [LARGE SCALE GENOMIC DNA]</scope>
    <source>
        <strain evidence="1 2">MHpl1</strain>
    </source>
</reference>
<reference evidence="3" key="1">
    <citation type="submission" date="2017-02" db="UniProtKB">
        <authorList>
            <consortium name="WormBaseParasite"/>
        </authorList>
    </citation>
    <scope>IDENTIFICATION</scope>
</reference>
<evidence type="ECO:0000313" key="2">
    <source>
        <dbReference type="Proteomes" id="UP000268014"/>
    </source>
</evidence>
<sequence>VHGIIYVADISDENRLDENYETIRKVQLHRGTSRKPFLVVLNKKKPTEMDDFDFSRNVSELISLDTLYPLCHSCKSRKPIFAAGLN</sequence>
<gene>
    <name evidence="1" type="ORF">HPLM_LOCUS2698</name>
</gene>
<dbReference type="EMBL" id="UZAF01006298">
    <property type="protein sequence ID" value="VDO16351.1"/>
    <property type="molecule type" value="Genomic_DNA"/>
</dbReference>
<evidence type="ECO:0000313" key="3">
    <source>
        <dbReference type="WBParaSite" id="HPLM_0000270201-mRNA-1"/>
    </source>
</evidence>
<accession>A0A0N4VZI0</accession>
<keyword evidence="2" id="KW-1185">Reference proteome</keyword>
<evidence type="ECO:0000313" key="1">
    <source>
        <dbReference type="EMBL" id="VDO16351.1"/>
    </source>
</evidence>
<organism evidence="3">
    <name type="scientific">Haemonchus placei</name>
    <name type="common">Barber's pole worm</name>
    <dbReference type="NCBI Taxonomy" id="6290"/>
    <lineage>
        <taxon>Eukaryota</taxon>
        <taxon>Metazoa</taxon>
        <taxon>Ecdysozoa</taxon>
        <taxon>Nematoda</taxon>
        <taxon>Chromadorea</taxon>
        <taxon>Rhabditida</taxon>
        <taxon>Rhabditina</taxon>
        <taxon>Rhabditomorpha</taxon>
        <taxon>Strongyloidea</taxon>
        <taxon>Trichostrongylidae</taxon>
        <taxon>Haemonchus</taxon>
    </lineage>
</organism>
<dbReference type="WBParaSite" id="HPLM_0000270201-mRNA-1">
    <property type="protein sequence ID" value="HPLM_0000270201-mRNA-1"/>
    <property type="gene ID" value="HPLM_0000270201"/>
</dbReference>
<dbReference type="AlphaFoldDB" id="A0A0N4VZI0"/>
<proteinExistence type="predicted"/>
<name>A0A0N4VZI0_HAEPC</name>
<dbReference type="STRING" id="6290.A0A0N4VZI0"/>
<dbReference type="SUPFAM" id="SSF52540">
    <property type="entry name" value="P-loop containing nucleoside triphosphate hydrolases"/>
    <property type="match status" value="1"/>
</dbReference>